<reference evidence="3 6" key="2">
    <citation type="submission" date="2020-04" db="EMBL/GenBank/DDBJ databases">
        <title>Acinetobacter Taxon 24.</title>
        <authorList>
            <person name="Nemec A."/>
            <person name="Radolfova-Krizova L."/>
            <person name="Higgins P.G."/>
            <person name="Spanelova P."/>
        </authorList>
    </citation>
    <scope>NUCLEOTIDE SEQUENCE [LARGE SCALE GENOMIC DNA]</scope>
    <source>
        <strain evidence="3 6">ANC 5380</strain>
    </source>
</reference>
<feature type="domain" description="Methyltransferase" evidence="2">
    <location>
        <begin position="46"/>
        <end position="143"/>
    </location>
</feature>
<dbReference type="Pfam" id="PF13649">
    <property type="entry name" value="Methyltransf_25"/>
    <property type="match status" value="1"/>
</dbReference>
<keyword evidence="1 4" id="KW-0808">Transferase</keyword>
<organism evidence="4 5">
    <name type="scientific">Acinetobacter terrae</name>
    <dbReference type="NCBI Taxonomy" id="2731247"/>
    <lineage>
        <taxon>Bacteria</taxon>
        <taxon>Pseudomonadati</taxon>
        <taxon>Pseudomonadota</taxon>
        <taxon>Gammaproteobacteria</taxon>
        <taxon>Moraxellales</taxon>
        <taxon>Moraxellaceae</taxon>
        <taxon>Acinetobacter</taxon>
        <taxon>Acinetobacter Taxon 24</taxon>
    </lineage>
</organism>
<dbReference type="SUPFAM" id="SSF53335">
    <property type="entry name" value="S-adenosyl-L-methionine-dependent methyltransferases"/>
    <property type="match status" value="1"/>
</dbReference>
<proteinExistence type="predicted"/>
<evidence type="ECO:0000313" key="3">
    <source>
        <dbReference type="EMBL" id="NNH77001.1"/>
    </source>
</evidence>
<dbReference type="GO" id="GO:0008168">
    <property type="term" value="F:methyltransferase activity"/>
    <property type="evidence" value="ECO:0007669"/>
    <property type="project" value="UniProtKB-KW"/>
</dbReference>
<evidence type="ECO:0000313" key="4">
    <source>
        <dbReference type="EMBL" id="TCB59107.1"/>
    </source>
</evidence>
<reference evidence="4 5" key="1">
    <citation type="submission" date="2019-02" db="EMBL/GenBank/DDBJ databases">
        <title>High diversity of culturable Acinetobacter species in natural soil and water ecosystems.</title>
        <authorList>
            <person name="Radolfova-Krizova L."/>
            <person name="Nemec A."/>
        </authorList>
    </citation>
    <scope>NUCLEOTIDE SEQUENCE [LARGE SCALE GENOMIC DNA]</scope>
    <source>
        <strain evidence="4 5">ANC 4281</strain>
    </source>
</reference>
<keyword evidence="4" id="KW-0489">Methyltransferase</keyword>
<dbReference type="RefSeq" id="WP_067723308.1">
    <property type="nucleotide sequence ID" value="NZ_JABERI010000007.1"/>
</dbReference>
<accession>A0A4R0EMJ5</accession>
<name>A0A4R0EMJ5_9GAMM</name>
<sequence length="224" mass="25650">MAKDFNSQYVVDGYDEHIRKLIPGYDVVHQQIKALLQTYADEYAHVLIVGCGTGYELGYLLRSFPDWTFTATELSETMLEKAKHHIHSLNASHRVEFVLGDVDQLKTGQTYDAALSILVTHFVNYSDKPKFFKAIYSRLKHQGLFITFDLTRIKSDQELEILKHVCEANGLTTSQSAAMIDRLDDDFYPLSEQETFEQLKLSGFDSVERFTQILSYQGFMALKA</sequence>
<dbReference type="InterPro" id="IPR029063">
    <property type="entry name" value="SAM-dependent_MTases_sf"/>
</dbReference>
<accession>A0A7Y2WA32</accession>
<dbReference type="EMBL" id="SJOA01000009">
    <property type="protein sequence ID" value="TCB59107.1"/>
    <property type="molecule type" value="Genomic_DNA"/>
</dbReference>
<comment type="caution">
    <text evidence="4">The sequence shown here is derived from an EMBL/GenBank/DDBJ whole genome shotgun (WGS) entry which is preliminary data.</text>
</comment>
<dbReference type="OrthoDB" id="8558926at2"/>
<dbReference type="Gene3D" id="3.40.50.150">
    <property type="entry name" value="Vaccinia Virus protein VP39"/>
    <property type="match status" value="1"/>
</dbReference>
<dbReference type="InterPro" id="IPR041698">
    <property type="entry name" value="Methyltransf_25"/>
</dbReference>
<dbReference type="Proteomes" id="UP000569202">
    <property type="component" value="Unassembled WGS sequence"/>
</dbReference>
<gene>
    <name evidence="4" type="ORF">E0H85_08825</name>
    <name evidence="3" type="ORF">HLH17_04780</name>
</gene>
<dbReference type="EMBL" id="JABERL010000011">
    <property type="protein sequence ID" value="NNH77001.1"/>
    <property type="molecule type" value="Genomic_DNA"/>
</dbReference>
<dbReference type="PANTHER" id="PTHR43861">
    <property type="entry name" value="TRANS-ACONITATE 2-METHYLTRANSFERASE-RELATED"/>
    <property type="match status" value="1"/>
</dbReference>
<evidence type="ECO:0000313" key="6">
    <source>
        <dbReference type="Proteomes" id="UP000569202"/>
    </source>
</evidence>
<dbReference type="GO" id="GO:0032259">
    <property type="term" value="P:methylation"/>
    <property type="evidence" value="ECO:0007669"/>
    <property type="project" value="UniProtKB-KW"/>
</dbReference>
<evidence type="ECO:0000313" key="5">
    <source>
        <dbReference type="Proteomes" id="UP000291380"/>
    </source>
</evidence>
<dbReference type="Proteomes" id="UP000291380">
    <property type="component" value="Unassembled WGS sequence"/>
</dbReference>
<dbReference type="AlphaFoldDB" id="A0A4R0EMJ5"/>
<dbReference type="CDD" id="cd02440">
    <property type="entry name" value="AdoMet_MTases"/>
    <property type="match status" value="1"/>
</dbReference>
<protein>
    <submittedName>
        <fullName evidence="4">Class I SAM-dependent methyltransferase</fullName>
    </submittedName>
    <submittedName>
        <fullName evidence="3">Methyltransferase domain-containing protein</fullName>
    </submittedName>
</protein>
<evidence type="ECO:0000259" key="2">
    <source>
        <dbReference type="Pfam" id="PF13649"/>
    </source>
</evidence>
<dbReference type="PANTHER" id="PTHR43861:SF6">
    <property type="entry name" value="METHYLTRANSFERASE TYPE 11"/>
    <property type="match status" value="1"/>
</dbReference>
<evidence type="ECO:0000256" key="1">
    <source>
        <dbReference type="ARBA" id="ARBA00022679"/>
    </source>
</evidence>